<evidence type="ECO:0000313" key="1">
    <source>
        <dbReference type="EMBL" id="CAG8857357.1"/>
    </source>
</evidence>
<proteinExistence type="predicted"/>
<reference evidence="1 2" key="1">
    <citation type="submission" date="2021-06" db="EMBL/GenBank/DDBJ databases">
        <authorList>
            <person name="Kallberg Y."/>
            <person name="Tangrot J."/>
            <person name="Rosling A."/>
        </authorList>
    </citation>
    <scope>NUCLEOTIDE SEQUENCE [LARGE SCALE GENOMIC DNA]</scope>
    <source>
        <strain evidence="1 2">120-4 pot B 10/14</strain>
    </source>
</reference>
<feature type="non-terminal residue" evidence="1">
    <location>
        <position position="43"/>
    </location>
</feature>
<name>A0ABN7XPS7_GIGMA</name>
<dbReference type="Proteomes" id="UP000789901">
    <property type="component" value="Unassembled WGS sequence"/>
</dbReference>
<evidence type="ECO:0000313" key="2">
    <source>
        <dbReference type="Proteomes" id="UP000789901"/>
    </source>
</evidence>
<sequence length="43" mass="4778">PPINLPRTPNQQILDNQVQQKLNQNYILANPAPPGVPIKPSHL</sequence>
<dbReference type="EMBL" id="CAJVQB010169999">
    <property type="protein sequence ID" value="CAG8857357.1"/>
    <property type="molecule type" value="Genomic_DNA"/>
</dbReference>
<organism evidence="1 2">
    <name type="scientific">Gigaspora margarita</name>
    <dbReference type="NCBI Taxonomy" id="4874"/>
    <lineage>
        <taxon>Eukaryota</taxon>
        <taxon>Fungi</taxon>
        <taxon>Fungi incertae sedis</taxon>
        <taxon>Mucoromycota</taxon>
        <taxon>Glomeromycotina</taxon>
        <taxon>Glomeromycetes</taxon>
        <taxon>Diversisporales</taxon>
        <taxon>Gigasporaceae</taxon>
        <taxon>Gigaspora</taxon>
    </lineage>
</organism>
<feature type="non-terminal residue" evidence="1">
    <location>
        <position position="1"/>
    </location>
</feature>
<keyword evidence="2" id="KW-1185">Reference proteome</keyword>
<protein>
    <submittedName>
        <fullName evidence="1">29499_t:CDS:1</fullName>
    </submittedName>
</protein>
<comment type="caution">
    <text evidence="1">The sequence shown here is derived from an EMBL/GenBank/DDBJ whole genome shotgun (WGS) entry which is preliminary data.</text>
</comment>
<gene>
    <name evidence="1" type="ORF">GMARGA_LOCUS46178</name>
</gene>
<accession>A0ABN7XPS7</accession>